<accession>A0A2W2B197</accession>
<keyword evidence="4" id="KW-0411">Iron-sulfur</keyword>
<name>A0A2W2B197_9ACTN</name>
<keyword evidence="7" id="KW-1185">Reference proteome</keyword>
<evidence type="ECO:0000259" key="5">
    <source>
        <dbReference type="SMART" id="SM00704"/>
    </source>
</evidence>
<dbReference type="GO" id="GO:0046872">
    <property type="term" value="F:metal ion binding"/>
    <property type="evidence" value="ECO:0007669"/>
    <property type="project" value="UniProtKB-KW"/>
</dbReference>
<reference evidence="6 7" key="1">
    <citation type="submission" date="2018-01" db="EMBL/GenBank/DDBJ databases">
        <title>Draft genome sequence of Jiangella sp. GTF31.</title>
        <authorList>
            <person name="Sahin N."/>
            <person name="Ay H."/>
            <person name="Saygin H."/>
        </authorList>
    </citation>
    <scope>NUCLEOTIDE SEQUENCE [LARGE SCALE GENOMIC DNA]</scope>
    <source>
        <strain evidence="6 7">GTF31</strain>
    </source>
</reference>
<evidence type="ECO:0000256" key="3">
    <source>
        <dbReference type="ARBA" id="ARBA00023004"/>
    </source>
</evidence>
<dbReference type="Proteomes" id="UP000248764">
    <property type="component" value="Unassembled WGS sequence"/>
</dbReference>
<dbReference type="InterPro" id="IPR042216">
    <property type="entry name" value="MitoNEET_CISD"/>
</dbReference>
<keyword evidence="2" id="KW-0479">Metal-binding</keyword>
<evidence type="ECO:0000313" key="6">
    <source>
        <dbReference type="EMBL" id="PZF81165.1"/>
    </source>
</evidence>
<dbReference type="InterPro" id="IPR018967">
    <property type="entry name" value="FeS-contain_CDGSH-typ"/>
</dbReference>
<evidence type="ECO:0000256" key="4">
    <source>
        <dbReference type="ARBA" id="ARBA00023014"/>
    </source>
</evidence>
<evidence type="ECO:0000313" key="7">
    <source>
        <dbReference type="Proteomes" id="UP000248764"/>
    </source>
</evidence>
<dbReference type="AlphaFoldDB" id="A0A2W2B197"/>
<evidence type="ECO:0000256" key="1">
    <source>
        <dbReference type="ARBA" id="ARBA00022714"/>
    </source>
</evidence>
<feature type="domain" description="Iron-binding zinc finger CDGSH type" evidence="5">
    <location>
        <begin position="33"/>
        <end position="67"/>
    </location>
</feature>
<dbReference type="RefSeq" id="WP_111256841.1">
    <property type="nucleotide sequence ID" value="NZ_POTW01000064.1"/>
</dbReference>
<keyword evidence="3" id="KW-0408">Iron</keyword>
<gene>
    <name evidence="6" type="ORF">C1I92_22215</name>
</gene>
<dbReference type="Gene3D" id="3.40.5.90">
    <property type="entry name" value="CDGSH iron-sulfur domain, mitoNEET-type"/>
    <property type="match status" value="1"/>
</dbReference>
<evidence type="ECO:0000256" key="2">
    <source>
        <dbReference type="ARBA" id="ARBA00022723"/>
    </source>
</evidence>
<dbReference type="GO" id="GO:0051537">
    <property type="term" value="F:2 iron, 2 sulfur cluster binding"/>
    <property type="evidence" value="ECO:0007669"/>
    <property type="project" value="UniProtKB-KW"/>
</dbReference>
<comment type="caution">
    <text evidence="6">The sequence shown here is derived from an EMBL/GenBank/DDBJ whole genome shotgun (WGS) entry which is preliminary data.</text>
</comment>
<protein>
    <submittedName>
        <fullName evidence="6">CDGSH iron-sulfur domain-containing protein</fullName>
    </submittedName>
</protein>
<dbReference type="Pfam" id="PF09360">
    <property type="entry name" value="zf-CDGSH"/>
    <property type="match status" value="1"/>
</dbReference>
<proteinExistence type="predicted"/>
<sequence>MTEPIEFDHPDVVLCPGGPLLLRGDHVVEDADGTPHRTTRPVSAVCRCGKSADQPWCDGTHKVLPDKLRP</sequence>
<keyword evidence="1" id="KW-0001">2Fe-2S</keyword>
<organism evidence="6 7">
    <name type="scientific">Jiangella anatolica</name>
    <dbReference type="NCBI Taxonomy" id="2670374"/>
    <lineage>
        <taxon>Bacteria</taxon>
        <taxon>Bacillati</taxon>
        <taxon>Actinomycetota</taxon>
        <taxon>Actinomycetes</taxon>
        <taxon>Jiangellales</taxon>
        <taxon>Jiangellaceae</taxon>
        <taxon>Jiangella</taxon>
    </lineage>
</organism>
<dbReference type="SMART" id="SM00704">
    <property type="entry name" value="ZnF_CDGSH"/>
    <property type="match status" value="1"/>
</dbReference>
<dbReference type="GO" id="GO:0005737">
    <property type="term" value="C:cytoplasm"/>
    <property type="evidence" value="ECO:0007669"/>
    <property type="project" value="UniProtKB-ARBA"/>
</dbReference>
<dbReference type="EMBL" id="POTW01000064">
    <property type="protein sequence ID" value="PZF81165.1"/>
    <property type="molecule type" value="Genomic_DNA"/>
</dbReference>